<organism evidence="8 9">
    <name type="scientific">Talaromyces rugulosus</name>
    <name type="common">Penicillium rugulosum</name>
    <dbReference type="NCBI Taxonomy" id="121627"/>
    <lineage>
        <taxon>Eukaryota</taxon>
        <taxon>Fungi</taxon>
        <taxon>Dikarya</taxon>
        <taxon>Ascomycota</taxon>
        <taxon>Pezizomycotina</taxon>
        <taxon>Eurotiomycetes</taxon>
        <taxon>Eurotiomycetidae</taxon>
        <taxon>Eurotiales</taxon>
        <taxon>Trichocomaceae</taxon>
        <taxon>Talaromyces</taxon>
        <taxon>Talaromyces sect. Islandici</taxon>
    </lineage>
</organism>
<gene>
    <name evidence="8" type="ORF">TRUGW13939_00254</name>
</gene>
<keyword evidence="9" id="KW-1185">Reference proteome</keyword>
<dbReference type="Gene3D" id="1.20.1250.20">
    <property type="entry name" value="MFS general substrate transporter like domains"/>
    <property type="match status" value="1"/>
</dbReference>
<comment type="similarity">
    <text evidence="2">Belongs to the major facilitator superfamily. TCR/Tet family.</text>
</comment>
<protein>
    <recommendedName>
        <fullName evidence="7">Major facilitator superfamily (MFS) profile domain-containing protein</fullName>
    </recommendedName>
</protein>
<dbReference type="GO" id="GO:0022857">
    <property type="term" value="F:transmembrane transporter activity"/>
    <property type="evidence" value="ECO:0007669"/>
    <property type="project" value="InterPro"/>
</dbReference>
<feature type="transmembrane region" description="Helical" evidence="6">
    <location>
        <begin position="394"/>
        <end position="413"/>
    </location>
</feature>
<comment type="subcellular location">
    <subcellularLocation>
        <location evidence="1">Membrane</location>
        <topology evidence="1">Multi-pass membrane protein</topology>
    </subcellularLocation>
</comment>
<feature type="domain" description="Major facilitator superfamily (MFS) profile" evidence="7">
    <location>
        <begin position="36"/>
        <end position="515"/>
    </location>
</feature>
<feature type="transmembrane region" description="Helical" evidence="6">
    <location>
        <begin position="33"/>
        <end position="58"/>
    </location>
</feature>
<feature type="transmembrane region" description="Helical" evidence="6">
    <location>
        <begin position="366"/>
        <end position="382"/>
    </location>
</feature>
<feature type="transmembrane region" description="Helical" evidence="6">
    <location>
        <begin position="336"/>
        <end position="357"/>
    </location>
</feature>
<accession>A0A7H8QGW8</accession>
<feature type="transmembrane region" description="Helical" evidence="6">
    <location>
        <begin position="493"/>
        <end position="511"/>
    </location>
</feature>
<feature type="transmembrane region" description="Helical" evidence="6">
    <location>
        <begin position="127"/>
        <end position="148"/>
    </location>
</feature>
<dbReference type="AlphaFoldDB" id="A0A7H8QGW8"/>
<evidence type="ECO:0000256" key="6">
    <source>
        <dbReference type="SAM" id="Phobius"/>
    </source>
</evidence>
<keyword evidence="3 6" id="KW-0812">Transmembrane</keyword>
<evidence type="ECO:0000256" key="2">
    <source>
        <dbReference type="ARBA" id="ARBA00007520"/>
    </source>
</evidence>
<evidence type="ECO:0000313" key="8">
    <source>
        <dbReference type="EMBL" id="QKX53178.1"/>
    </source>
</evidence>
<dbReference type="EMBL" id="CP055898">
    <property type="protein sequence ID" value="QKX53178.1"/>
    <property type="molecule type" value="Genomic_DNA"/>
</dbReference>
<dbReference type="InterPro" id="IPR020846">
    <property type="entry name" value="MFS_dom"/>
</dbReference>
<feature type="transmembrane region" description="Helical" evidence="6">
    <location>
        <begin position="160"/>
        <end position="186"/>
    </location>
</feature>
<dbReference type="KEGG" id="trg:TRUGW13939_00254"/>
<name>A0A7H8QGW8_TALRU</name>
<proteinExistence type="inferred from homology"/>
<evidence type="ECO:0000259" key="7">
    <source>
        <dbReference type="PROSITE" id="PS50850"/>
    </source>
</evidence>
<dbReference type="Gene3D" id="1.20.1720.10">
    <property type="entry name" value="Multidrug resistance protein D"/>
    <property type="match status" value="1"/>
</dbReference>
<reference evidence="9" key="1">
    <citation type="submission" date="2020-06" db="EMBL/GenBank/DDBJ databases">
        <title>A chromosome-scale genome assembly of Talaromyces rugulosus W13939.</title>
        <authorList>
            <person name="Wang B."/>
            <person name="Guo L."/>
            <person name="Ye K."/>
            <person name="Wang L."/>
        </authorList>
    </citation>
    <scope>NUCLEOTIDE SEQUENCE [LARGE SCALE GENOMIC DNA]</scope>
    <source>
        <strain evidence="9">W13939</strain>
    </source>
</reference>
<feature type="transmembrane region" description="Helical" evidence="6">
    <location>
        <begin position="299"/>
        <end position="316"/>
    </location>
</feature>
<evidence type="ECO:0000256" key="4">
    <source>
        <dbReference type="ARBA" id="ARBA00022989"/>
    </source>
</evidence>
<evidence type="ECO:0000256" key="3">
    <source>
        <dbReference type="ARBA" id="ARBA00022692"/>
    </source>
</evidence>
<dbReference type="GeneID" id="55987769"/>
<feature type="transmembrane region" description="Helical" evidence="6">
    <location>
        <begin position="259"/>
        <end position="279"/>
    </location>
</feature>
<evidence type="ECO:0000313" key="9">
    <source>
        <dbReference type="Proteomes" id="UP000509510"/>
    </source>
</evidence>
<feature type="transmembrane region" description="Helical" evidence="6">
    <location>
        <begin position="425"/>
        <end position="452"/>
    </location>
</feature>
<dbReference type="Proteomes" id="UP000509510">
    <property type="component" value="Chromosome I"/>
</dbReference>
<keyword evidence="4 6" id="KW-1133">Transmembrane helix</keyword>
<dbReference type="InterPro" id="IPR011701">
    <property type="entry name" value="MFS"/>
</dbReference>
<dbReference type="PANTHER" id="PTHR23501:SF102">
    <property type="entry name" value="DRUG TRANSPORTER, PUTATIVE (AFU_ORTHOLOGUE AFUA_3G08530)-RELATED"/>
    <property type="match status" value="1"/>
</dbReference>
<feature type="transmembrane region" description="Helical" evidence="6">
    <location>
        <begin position="192"/>
        <end position="212"/>
    </location>
</feature>
<dbReference type="Pfam" id="PF07690">
    <property type="entry name" value="MFS_1"/>
    <property type="match status" value="1"/>
</dbReference>
<dbReference type="RefSeq" id="XP_035339357.1">
    <property type="nucleotide sequence ID" value="XM_035483464.1"/>
</dbReference>
<keyword evidence="5 6" id="KW-0472">Membrane</keyword>
<feature type="transmembrane region" description="Helical" evidence="6">
    <location>
        <begin position="224"/>
        <end position="247"/>
    </location>
</feature>
<dbReference type="PRINTS" id="PR01036">
    <property type="entry name" value="TCRTETB"/>
</dbReference>
<dbReference type="PROSITE" id="PS50850">
    <property type="entry name" value="MFS"/>
    <property type="match status" value="1"/>
</dbReference>
<dbReference type="PANTHER" id="PTHR23501">
    <property type="entry name" value="MAJOR FACILITATOR SUPERFAMILY"/>
    <property type="match status" value="1"/>
</dbReference>
<sequence>MEEVKQRSPSVNDEIVNNNAASDDVVTPVGVRLYLVIISLLLTLFLSAINVTVVATALPTIAAHLNASTSEYTWIGSAYTLASTASTPLWARLSDICGRKEILMVTNVTFLIGSLICALSVSPGMLIGGRVAQGLGSGGISVVVTIVIGDLFPLRERAKYYALTGIVWAISSGVGPMLGGVFTQTIGWRWCFYINLPFDGISLAFLFLALNLPTKKQKQPRQTLFFSFDWIGSILIVGGTICFLYGLEVGASKQHPWGSAYTLGLLIAGIVVLVIFGLYETFYANNPNVPIRVLKDRSILACLSTAFFHSFIFIAYDYFNPLYFQTVLGVSPIQSGLYTLACVLPLSAMTLASGLVVKRTGAYRPVIWIGGTIMVLGTGLFIDFGPNRVVAKIVVYQLIAGLGAGPLFQAPMIAFQSQLIGKENLLAAAIAAYTFLRNLSTALSLVVGGVILQHGLSSDEASYLNNGSSLSASGSSEEGGIGDGIVDGLKTMWIFYTVVGGVMLISSLRIGRKDLDHDSDQ</sequence>
<evidence type="ECO:0000256" key="5">
    <source>
        <dbReference type="ARBA" id="ARBA00023136"/>
    </source>
</evidence>
<dbReference type="GO" id="GO:0005886">
    <property type="term" value="C:plasma membrane"/>
    <property type="evidence" value="ECO:0007669"/>
    <property type="project" value="TreeGrafter"/>
</dbReference>
<dbReference type="OrthoDB" id="10021397at2759"/>
<dbReference type="SUPFAM" id="SSF103473">
    <property type="entry name" value="MFS general substrate transporter"/>
    <property type="match status" value="1"/>
</dbReference>
<dbReference type="InterPro" id="IPR036259">
    <property type="entry name" value="MFS_trans_sf"/>
</dbReference>
<feature type="transmembrane region" description="Helical" evidence="6">
    <location>
        <begin position="102"/>
        <end position="121"/>
    </location>
</feature>
<evidence type="ECO:0000256" key="1">
    <source>
        <dbReference type="ARBA" id="ARBA00004141"/>
    </source>
</evidence>
<dbReference type="CDD" id="cd17502">
    <property type="entry name" value="MFS_Azr1_MDR_like"/>
    <property type="match status" value="1"/>
</dbReference>